<dbReference type="InterPro" id="IPR039422">
    <property type="entry name" value="MarR/SlyA-like"/>
</dbReference>
<feature type="domain" description="HTH marR-type" evidence="1">
    <location>
        <begin position="1"/>
        <end position="109"/>
    </location>
</feature>
<dbReference type="InterPro" id="IPR000835">
    <property type="entry name" value="HTH_MarR-typ"/>
</dbReference>
<comment type="caution">
    <text evidence="2">The sequence shown here is derived from an EMBL/GenBank/DDBJ whole genome shotgun (WGS) entry which is preliminary data.</text>
</comment>
<accession>A0A2M8IVQ0</accession>
<dbReference type="GO" id="GO:0006950">
    <property type="term" value="P:response to stress"/>
    <property type="evidence" value="ECO:0007669"/>
    <property type="project" value="TreeGrafter"/>
</dbReference>
<gene>
    <name evidence="2" type="ORF">CVM52_21410</name>
</gene>
<dbReference type="Gene3D" id="1.10.10.10">
    <property type="entry name" value="Winged helix-like DNA-binding domain superfamily/Winged helix DNA-binding domain"/>
    <property type="match status" value="1"/>
</dbReference>
<evidence type="ECO:0000259" key="1">
    <source>
        <dbReference type="PROSITE" id="PS50995"/>
    </source>
</evidence>
<dbReference type="SMART" id="SM00347">
    <property type="entry name" value="HTH_MARR"/>
    <property type="match status" value="1"/>
</dbReference>
<dbReference type="PANTHER" id="PTHR33164:SF95">
    <property type="entry name" value="TRANSCRIPTIONAL REGULATOR"/>
    <property type="match status" value="1"/>
</dbReference>
<evidence type="ECO:0000313" key="2">
    <source>
        <dbReference type="EMBL" id="PJE34614.1"/>
    </source>
</evidence>
<dbReference type="Pfam" id="PF01047">
    <property type="entry name" value="MarR"/>
    <property type="match status" value="1"/>
</dbReference>
<dbReference type="GO" id="GO:0003700">
    <property type="term" value="F:DNA-binding transcription factor activity"/>
    <property type="evidence" value="ECO:0007669"/>
    <property type="project" value="InterPro"/>
</dbReference>
<dbReference type="OrthoDB" id="9814496at2"/>
<dbReference type="SUPFAM" id="SSF46785">
    <property type="entry name" value="Winged helix' DNA-binding domain"/>
    <property type="match status" value="1"/>
</dbReference>
<protein>
    <submittedName>
        <fullName evidence="2">MarR family transcriptional regulator</fullName>
    </submittedName>
</protein>
<dbReference type="AlphaFoldDB" id="A0A2M8IVQ0"/>
<dbReference type="PROSITE" id="PS50995">
    <property type="entry name" value="HTH_MARR_2"/>
    <property type="match status" value="1"/>
</dbReference>
<name>A0A2M8IVQ0_9RHOB</name>
<dbReference type="EMBL" id="PGTB01000159">
    <property type="protein sequence ID" value="PJE34614.1"/>
    <property type="molecule type" value="Genomic_DNA"/>
</dbReference>
<sequence>MLDGLTPTQFSALVRLVELGESSQNRLGRLVSMDVATIKGVVDRLHKKGLVSLAPDQTDRRRTTIRPTEMALEMIAELHAMGSQISEETLEPLDGDERATLLRLLRKII</sequence>
<reference evidence="2 3" key="1">
    <citation type="journal article" date="2018" name="Int. J. Syst. Evol. Microbiol.">
        <title>Pseudooceanicola lipolyticus sp. nov., a marine alphaproteobacterium, reclassification of Oceanicola flagellatus as Pseudooceanicola flagellatus comb. nov. and emended description of the genus Pseudooceanicola.</title>
        <authorList>
            <person name="Huang M.-M."/>
            <person name="Guo L.-L."/>
            <person name="Wu Y.-H."/>
            <person name="Lai Q.-L."/>
            <person name="Shao Z.-Z."/>
            <person name="Wang C.-S."/>
            <person name="Wu M."/>
            <person name="Xu X.-W."/>
        </authorList>
    </citation>
    <scope>NUCLEOTIDE SEQUENCE [LARGE SCALE GENOMIC DNA]</scope>
    <source>
        <strain evidence="2 3">157</strain>
    </source>
</reference>
<proteinExistence type="predicted"/>
<dbReference type="PANTHER" id="PTHR33164">
    <property type="entry name" value="TRANSCRIPTIONAL REGULATOR, MARR FAMILY"/>
    <property type="match status" value="1"/>
</dbReference>
<keyword evidence="3" id="KW-1185">Reference proteome</keyword>
<dbReference type="InterPro" id="IPR036390">
    <property type="entry name" value="WH_DNA-bd_sf"/>
</dbReference>
<organism evidence="2 3">
    <name type="scientific">Pseudooceanicola lipolyticus</name>
    <dbReference type="NCBI Taxonomy" id="2029104"/>
    <lineage>
        <taxon>Bacteria</taxon>
        <taxon>Pseudomonadati</taxon>
        <taxon>Pseudomonadota</taxon>
        <taxon>Alphaproteobacteria</taxon>
        <taxon>Rhodobacterales</taxon>
        <taxon>Paracoccaceae</taxon>
        <taxon>Pseudooceanicola</taxon>
    </lineage>
</organism>
<dbReference type="PRINTS" id="PR00598">
    <property type="entry name" value="HTHMARR"/>
</dbReference>
<dbReference type="InterPro" id="IPR036388">
    <property type="entry name" value="WH-like_DNA-bd_sf"/>
</dbReference>
<evidence type="ECO:0000313" key="3">
    <source>
        <dbReference type="Proteomes" id="UP000231553"/>
    </source>
</evidence>
<dbReference type="Proteomes" id="UP000231553">
    <property type="component" value="Unassembled WGS sequence"/>
</dbReference>